<sequence length="127" mass="14848">MNTQDAIYNNQQRTNNNNNLRSNQYNQIFSDDQQSEQDTDLDLDQEFDDLIYNNSEDISMCCENGFNTDVDCSSNNKSEPISTNIDNLPKIFDGTKSNLNWNYECLFEAFNNFINLAMFIWATKYMT</sequence>
<protein>
    <submittedName>
        <fullName evidence="2">46245_t:CDS:1</fullName>
    </submittedName>
</protein>
<name>A0ABN7WJQ5_GIGMA</name>
<dbReference type="Proteomes" id="UP000789901">
    <property type="component" value="Unassembled WGS sequence"/>
</dbReference>
<proteinExistence type="predicted"/>
<evidence type="ECO:0000313" key="2">
    <source>
        <dbReference type="EMBL" id="CAG8833709.1"/>
    </source>
</evidence>
<gene>
    <name evidence="2" type="ORF">GMARGA_LOCUS31686</name>
</gene>
<feature type="non-terminal residue" evidence="2">
    <location>
        <position position="127"/>
    </location>
</feature>
<dbReference type="EMBL" id="CAJVQB010047934">
    <property type="protein sequence ID" value="CAG8833709.1"/>
    <property type="molecule type" value="Genomic_DNA"/>
</dbReference>
<comment type="caution">
    <text evidence="2">The sequence shown here is derived from an EMBL/GenBank/DDBJ whole genome shotgun (WGS) entry which is preliminary data.</text>
</comment>
<accession>A0ABN7WJQ5</accession>
<organism evidence="2 3">
    <name type="scientific">Gigaspora margarita</name>
    <dbReference type="NCBI Taxonomy" id="4874"/>
    <lineage>
        <taxon>Eukaryota</taxon>
        <taxon>Fungi</taxon>
        <taxon>Fungi incertae sedis</taxon>
        <taxon>Mucoromycota</taxon>
        <taxon>Glomeromycotina</taxon>
        <taxon>Glomeromycetes</taxon>
        <taxon>Diversisporales</taxon>
        <taxon>Gigasporaceae</taxon>
        <taxon>Gigaspora</taxon>
    </lineage>
</organism>
<evidence type="ECO:0000256" key="1">
    <source>
        <dbReference type="SAM" id="MobiDB-lite"/>
    </source>
</evidence>
<feature type="region of interest" description="Disordered" evidence="1">
    <location>
        <begin position="1"/>
        <end position="21"/>
    </location>
</feature>
<keyword evidence="3" id="KW-1185">Reference proteome</keyword>
<reference evidence="2 3" key="1">
    <citation type="submission" date="2021-06" db="EMBL/GenBank/DDBJ databases">
        <authorList>
            <person name="Kallberg Y."/>
            <person name="Tangrot J."/>
            <person name="Rosling A."/>
        </authorList>
    </citation>
    <scope>NUCLEOTIDE SEQUENCE [LARGE SCALE GENOMIC DNA]</scope>
    <source>
        <strain evidence="2 3">120-4 pot B 10/14</strain>
    </source>
</reference>
<evidence type="ECO:0000313" key="3">
    <source>
        <dbReference type="Proteomes" id="UP000789901"/>
    </source>
</evidence>
<feature type="compositionally biased region" description="Low complexity" evidence="1">
    <location>
        <begin position="9"/>
        <end position="21"/>
    </location>
</feature>